<organism evidence="3 4">
    <name type="scientific">Mycena pura</name>
    <dbReference type="NCBI Taxonomy" id="153505"/>
    <lineage>
        <taxon>Eukaryota</taxon>
        <taxon>Fungi</taxon>
        <taxon>Dikarya</taxon>
        <taxon>Basidiomycota</taxon>
        <taxon>Agaricomycotina</taxon>
        <taxon>Agaricomycetes</taxon>
        <taxon>Agaricomycetidae</taxon>
        <taxon>Agaricales</taxon>
        <taxon>Marasmiineae</taxon>
        <taxon>Mycenaceae</taxon>
        <taxon>Mycena</taxon>
    </lineage>
</organism>
<evidence type="ECO:0000259" key="2">
    <source>
        <dbReference type="PROSITE" id="PS51471"/>
    </source>
</evidence>
<dbReference type="Pfam" id="PF03171">
    <property type="entry name" value="2OG-FeII_Oxy"/>
    <property type="match status" value="1"/>
</dbReference>
<dbReference type="InterPro" id="IPR045851">
    <property type="entry name" value="AMP-bd_C_sf"/>
</dbReference>
<evidence type="ECO:0000259" key="1">
    <source>
        <dbReference type="PROSITE" id="PS50075"/>
    </source>
</evidence>
<dbReference type="Pfam" id="PF00501">
    <property type="entry name" value="AMP-binding"/>
    <property type="match status" value="1"/>
</dbReference>
<dbReference type="Gene3D" id="3.40.50.1820">
    <property type="entry name" value="alpha/beta hydrolase"/>
    <property type="match status" value="1"/>
</dbReference>
<dbReference type="Proteomes" id="UP001219525">
    <property type="component" value="Unassembled WGS sequence"/>
</dbReference>
<dbReference type="SUPFAM" id="SSF56801">
    <property type="entry name" value="Acetyl-CoA synthetase-like"/>
    <property type="match status" value="1"/>
</dbReference>
<keyword evidence="4" id="KW-1185">Reference proteome</keyword>
<feature type="domain" description="Carrier" evidence="1">
    <location>
        <begin position="563"/>
        <end position="641"/>
    </location>
</feature>
<dbReference type="SUPFAM" id="SSF51197">
    <property type="entry name" value="Clavaminate synthase-like"/>
    <property type="match status" value="1"/>
</dbReference>
<gene>
    <name evidence="3" type="ORF">GGX14DRAFT_626426</name>
</gene>
<dbReference type="PROSITE" id="PS51471">
    <property type="entry name" value="FE2OG_OXY"/>
    <property type="match status" value="1"/>
</dbReference>
<dbReference type="InterPro" id="IPR029058">
    <property type="entry name" value="AB_hydrolase_fold"/>
</dbReference>
<dbReference type="InterPro" id="IPR000873">
    <property type="entry name" value="AMP-dep_synth/lig_dom"/>
</dbReference>
<dbReference type="Pfam" id="PF14226">
    <property type="entry name" value="DIOX_N"/>
    <property type="match status" value="1"/>
</dbReference>
<sequence length="1313" mass="144696">MAPYTTLPELLHDRLKASTSHIGFLDAVDGSSTTLSYQELFVRATRYAGRLRSVGLKPESNPVLGLFEDHENYIVLFWSCCLAGIPFCPLAALHPDPKRQADLFVHLRDVLGEPAVVTTSALASKVAALDPQMTTYTLDQLDDITQDLTPPEPLQIPCPEIPVCYVLTSGSTGKPKAVALRHDQILASCTGKSKHHRTSSSSRFLNWIAFDHVASIIEIHIHALLIDAVQYHISPKAIIAKPNLLLELSNRLAITYTFSPNFLMARLLKDQATDPLPSSLDLSNLRALISGGESVPMSIGVAFSNLLEAFGAPRDALRAGFGMSETCAGCIYDTQPIASEVRPDAPLYLHLGQCIPGMSMRVLSATGGACAPGEVGQLQLSGQNVFRGYVNNPTATREAFTPDGWFLTGDLGYLDAGGNLHLVGRDKDCLNINGTKVSSKDVETYLEDARIPDATDPIACPLRLQNADTETYIIFYASDDLPSDTSSMLASTLAANQAISDACTVLLSHAPHVVIPLPPSRFVKTALGKVSRGQLTAAYLRGDFADVEERLKSAPADDSGALDLSDAVQQVVSQSISDVLDLATADIRQSTNLFDTGASSMHLMRLKKVLEERLCLPEIPTIEILRRPRVGPLCAYLSELSATGSDGSYGHTYHPLVCLDSEGSRPPVFLIHPGVGEILVFLNMAHQLRDDRPVYAIRAKGFDYGELPFESLDETVQAYTDAIDNAYPTGPYYLAGYSYGSAIAFEIGKRLESKGKRVDWLGILNLPPHIQFRIHELTWIEVLLNVAMFVSLIEPTDIAATRAEFLEVFPSMVGLDSEPHDPVPPIQWLLSRSNQARLEELDLQLGAFTRWIKVAYEINRTGRSFFPSGCVKNALTTVFCAVPLSSMGTREVYKAERLSQWKDFSGAGFELVDVDGEHYTMLSKENSASFVEKMRAAMHRAEDLASKRASTSSIIPRPMRMDFDEVPVIDFTLAQSDPAKYYAQLRFALEDVGFLVFSNVPGFEDEFQSDLFAQAKNLFGRSQQWKDSLGTVNSYALRGYFRADTLPGSHKAHAEAYRFGADMPTPTGKDVPFWLKLHEGPNQWPAEQDLPRFREQMNTLFARYHQLNLDLNKQICHLLSLPEAGLDAYFPAPTPEFNCAIWHYFPVTQEIRDGAKDGFAQGMHEHRDPSTFVTCLIQSRPGLQVQNHQGVWLDVPMVKGGVVCNIGMQLMKLTGGKLVATTHRVNTLKIDEDRFTIPYVLSTRLEKEIIPLPQFASPDSAKAHFAPNPKIGVLMGIKDPLLRSGYARLTLFPAATANLYPKEFEQARQMGIV</sequence>
<feature type="domain" description="Fe2OG dioxygenase" evidence="2">
    <location>
        <begin position="1136"/>
        <end position="1247"/>
    </location>
</feature>
<dbReference type="InterPro" id="IPR027443">
    <property type="entry name" value="IPNS-like_sf"/>
</dbReference>
<evidence type="ECO:0000313" key="4">
    <source>
        <dbReference type="Proteomes" id="UP001219525"/>
    </source>
</evidence>
<dbReference type="EMBL" id="JARJCW010000029">
    <property type="protein sequence ID" value="KAJ7210106.1"/>
    <property type="molecule type" value="Genomic_DNA"/>
</dbReference>
<dbReference type="PROSITE" id="PS50075">
    <property type="entry name" value="CARRIER"/>
    <property type="match status" value="1"/>
</dbReference>
<dbReference type="SUPFAM" id="SSF47336">
    <property type="entry name" value="ACP-like"/>
    <property type="match status" value="1"/>
</dbReference>
<evidence type="ECO:0000313" key="3">
    <source>
        <dbReference type="EMBL" id="KAJ7210106.1"/>
    </source>
</evidence>
<dbReference type="InterPro" id="IPR020845">
    <property type="entry name" value="AMP-binding_CS"/>
</dbReference>
<dbReference type="PROSITE" id="PS00455">
    <property type="entry name" value="AMP_BINDING"/>
    <property type="match status" value="1"/>
</dbReference>
<dbReference type="PANTHER" id="PTHR43767">
    <property type="entry name" value="LONG-CHAIN-FATTY-ACID--COA LIGASE"/>
    <property type="match status" value="1"/>
</dbReference>
<dbReference type="PANTHER" id="PTHR43767:SF1">
    <property type="entry name" value="NONRIBOSOMAL PEPTIDE SYNTHASE PES1 (EUROFUNG)-RELATED"/>
    <property type="match status" value="1"/>
</dbReference>
<dbReference type="InterPro" id="IPR042099">
    <property type="entry name" value="ANL_N_sf"/>
</dbReference>
<dbReference type="Gene3D" id="1.10.1200.10">
    <property type="entry name" value="ACP-like"/>
    <property type="match status" value="1"/>
</dbReference>
<dbReference type="InterPro" id="IPR005123">
    <property type="entry name" value="Oxoglu/Fe-dep_dioxygenase_dom"/>
</dbReference>
<dbReference type="GO" id="GO:0016878">
    <property type="term" value="F:acid-thiol ligase activity"/>
    <property type="evidence" value="ECO:0007669"/>
    <property type="project" value="UniProtKB-ARBA"/>
</dbReference>
<proteinExistence type="predicted"/>
<name>A0AAD6YF76_9AGAR</name>
<dbReference type="InterPro" id="IPR050237">
    <property type="entry name" value="ATP-dep_AMP-bd_enzyme"/>
</dbReference>
<dbReference type="Gene3D" id="2.60.120.330">
    <property type="entry name" value="B-lactam Antibiotic, Isopenicillin N Synthase, Chain"/>
    <property type="match status" value="1"/>
</dbReference>
<protein>
    <submittedName>
        <fullName evidence="3">Acetyl-CoA synthetase-like protein</fullName>
    </submittedName>
</protein>
<dbReference type="InterPro" id="IPR009081">
    <property type="entry name" value="PP-bd_ACP"/>
</dbReference>
<accession>A0AAD6YF76</accession>
<reference evidence="3" key="1">
    <citation type="submission" date="2023-03" db="EMBL/GenBank/DDBJ databases">
        <title>Massive genome expansion in bonnet fungi (Mycena s.s.) driven by repeated elements and novel gene families across ecological guilds.</title>
        <authorList>
            <consortium name="Lawrence Berkeley National Laboratory"/>
            <person name="Harder C.B."/>
            <person name="Miyauchi S."/>
            <person name="Viragh M."/>
            <person name="Kuo A."/>
            <person name="Thoen E."/>
            <person name="Andreopoulos B."/>
            <person name="Lu D."/>
            <person name="Skrede I."/>
            <person name="Drula E."/>
            <person name="Henrissat B."/>
            <person name="Morin E."/>
            <person name="Kohler A."/>
            <person name="Barry K."/>
            <person name="LaButti K."/>
            <person name="Morin E."/>
            <person name="Salamov A."/>
            <person name="Lipzen A."/>
            <person name="Mereny Z."/>
            <person name="Hegedus B."/>
            <person name="Baldrian P."/>
            <person name="Stursova M."/>
            <person name="Weitz H."/>
            <person name="Taylor A."/>
            <person name="Grigoriev I.V."/>
            <person name="Nagy L.G."/>
            <person name="Martin F."/>
            <person name="Kauserud H."/>
        </authorList>
    </citation>
    <scope>NUCLEOTIDE SEQUENCE</scope>
    <source>
        <strain evidence="3">9144</strain>
    </source>
</reference>
<dbReference type="SUPFAM" id="SSF53474">
    <property type="entry name" value="alpha/beta-Hydrolases"/>
    <property type="match status" value="1"/>
</dbReference>
<dbReference type="InterPro" id="IPR026992">
    <property type="entry name" value="DIOX_N"/>
</dbReference>
<dbReference type="Gene3D" id="3.30.300.30">
    <property type="match status" value="1"/>
</dbReference>
<dbReference type="InterPro" id="IPR044861">
    <property type="entry name" value="IPNS-like_FE2OG_OXY"/>
</dbReference>
<dbReference type="InterPro" id="IPR036736">
    <property type="entry name" value="ACP-like_sf"/>
</dbReference>
<dbReference type="Gene3D" id="3.40.50.12780">
    <property type="entry name" value="N-terminal domain of ligase-like"/>
    <property type="match status" value="1"/>
</dbReference>
<dbReference type="Pfam" id="PF00550">
    <property type="entry name" value="PP-binding"/>
    <property type="match status" value="1"/>
</dbReference>
<dbReference type="InterPro" id="IPR001031">
    <property type="entry name" value="Thioesterase"/>
</dbReference>
<dbReference type="Pfam" id="PF00975">
    <property type="entry name" value="Thioesterase"/>
    <property type="match status" value="1"/>
</dbReference>
<comment type="caution">
    <text evidence="3">The sequence shown here is derived from an EMBL/GenBank/DDBJ whole genome shotgun (WGS) entry which is preliminary data.</text>
</comment>